<accession>A0ABV0V9L4</accession>
<evidence type="ECO:0000256" key="1">
    <source>
        <dbReference type="ARBA" id="ARBA00004370"/>
    </source>
</evidence>
<dbReference type="InterPro" id="IPR036179">
    <property type="entry name" value="Ig-like_dom_sf"/>
</dbReference>
<dbReference type="PANTHER" id="PTHR24100">
    <property type="entry name" value="BUTYROPHILIN"/>
    <property type="match status" value="1"/>
</dbReference>
<dbReference type="SUPFAM" id="SSF48726">
    <property type="entry name" value="Immunoglobulin"/>
    <property type="match status" value="1"/>
</dbReference>
<keyword evidence="6" id="KW-1185">Reference proteome</keyword>
<dbReference type="Pfam" id="PF07686">
    <property type="entry name" value="V-set"/>
    <property type="match status" value="1"/>
</dbReference>
<dbReference type="InterPro" id="IPR013106">
    <property type="entry name" value="Ig_V-set"/>
</dbReference>
<dbReference type="Proteomes" id="UP001482620">
    <property type="component" value="Unassembled WGS sequence"/>
</dbReference>
<organism evidence="5 6">
    <name type="scientific">Ilyodon furcidens</name>
    <name type="common">goldbreast splitfin</name>
    <dbReference type="NCBI Taxonomy" id="33524"/>
    <lineage>
        <taxon>Eukaryota</taxon>
        <taxon>Metazoa</taxon>
        <taxon>Chordata</taxon>
        <taxon>Craniata</taxon>
        <taxon>Vertebrata</taxon>
        <taxon>Euteleostomi</taxon>
        <taxon>Actinopterygii</taxon>
        <taxon>Neopterygii</taxon>
        <taxon>Teleostei</taxon>
        <taxon>Neoteleostei</taxon>
        <taxon>Acanthomorphata</taxon>
        <taxon>Ovalentaria</taxon>
        <taxon>Atherinomorphae</taxon>
        <taxon>Cyprinodontiformes</taxon>
        <taxon>Goodeidae</taxon>
        <taxon>Ilyodon</taxon>
    </lineage>
</organism>
<comment type="subcellular location">
    <subcellularLocation>
        <location evidence="1">Membrane</location>
    </subcellularLocation>
</comment>
<dbReference type="InterPro" id="IPR050504">
    <property type="entry name" value="IgSF_BTN/MOG"/>
</dbReference>
<dbReference type="InterPro" id="IPR007110">
    <property type="entry name" value="Ig-like_dom"/>
</dbReference>
<dbReference type="PROSITE" id="PS50835">
    <property type="entry name" value="IG_LIKE"/>
    <property type="match status" value="1"/>
</dbReference>
<keyword evidence="3" id="KW-0393">Immunoglobulin domain</keyword>
<feature type="domain" description="Ig-like" evidence="4">
    <location>
        <begin position="1"/>
        <end position="104"/>
    </location>
</feature>
<reference evidence="5 6" key="1">
    <citation type="submission" date="2021-06" db="EMBL/GenBank/DDBJ databases">
        <authorList>
            <person name="Palmer J.M."/>
        </authorList>
    </citation>
    <scope>NUCLEOTIDE SEQUENCE [LARGE SCALE GENOMIC DNA]</scope>
    <source>
        <strain evidence="6">if_2019</strain>
        <tissue evidence="5">Muscle</tissue>
    </source>
</reference>
<evidence type="ECO:0000313" key="5">
    <source>
        <dbReference type="EMBL" id="MEQ2253709.1"/>
    </source>
</evidence>
<comment type="caution">
    <text evidence="5">The sequence shown here is derived from an EMBL/GenBank/DDBJ whole genome shotgun (WGS) entry which is preliminary data.</text>
</comment>
<evidence type="ECO:0000313" key="6">
    <source>
        <dbReference type="Proteomes" id="UP001482620"/>
    </source>
</evidence>
<proteinExistence type="predicted"/>
<gene>
    <name evidence="5" type="ORF">ILYODFUR_035154</name>
</gene>
<sequence>CQVEVEEGAESVLLPFTTTPRLPGDAVVQWWEGEDTVVHVYQKNSDLNEMQNHLYRNRTQMNEDLLKTGDISLTLRRPTVRDSGRYRCEVYSHKENLLREKTVLLKVKERRPVHEGALLIQSEV</sequence>
<dbReference type="InterPro" id="IPR013783">
    <property type="entry name" value="Ig-like_fold"/>
</dbReference>
<protein>
    <recommendedName>
        <fullName evidence="4">Ig-like domain-containing protein</fullName>
    </recommendedName>
</protein>
<keyword evidence="2" id="KW-0472">Membrane</keyword>
<evidence type="ECO:0000256" key="3">
    <source>
        <dbReference type="ARBA" id="ARBA00023319"/>
    </source>
</evidence>
<dbReference type="EMBL" id="JAHRIQ010099271">
    <property type="protein sequence ID" value="MEQ2253709.1"/>
    <property type="molecule type" value="Genomic_DNA"/>
</dbReference>
<name>A0ABV0V9L4_9TELE</name>
<evidence type="ECO:0000256" key="2">
    <source>
        <dbReference type="ARBA" id="ARBA00023136"/>
    </source>
</evidence>
<evidence type="ECO:0000259" key="4">
    <source>
        <dbReference type="PROSITE" id="PS50835"/>
    </source>
</evidence>
<dbReference type="Gene3D" id="2.60.40.10">
    <property type="entry name" value="Immunoglobulins"/>
    <property type="match status" value="1"/>
</dbReference>
<feature type="non-terminal residue" evidence="5">
    <location>
        <position position="1"/>
    </location>
</feature>